<dbReference type="EMBL" id="CM031811">
    <property type="protein sequence ID" value="KAG6659430.1"/>
    <property type="molecule type" value="Genomic_DNA"/>
</dbReference>
<proteinExistence type="predicted"/>
<reference evidence="2" key="1">
    <citation type="submission" date="2020-12" db="EMBL/GenBank/DDBJ databases">
        <title>WGS assembly of Carya illinoinensis cv. Pawnee.</title>
        <authorList>
            <person name="Platts A."/>
            <person name="Shu S."/>
            <person name="Wright S."/>
            <person name="Barry K."/>
            <person name="Edger P."/>
            <person name="Pires J.C."/>
            <person name="Schmutz J."/>
        </authorList>
    </citation>
    <scope>NUCLEOTIDE SEQUENCE</scope>
    <source>
        <tissue evidence="2">Leaf</tissue>
    </source>
</reference>
<keyword evidence="1" id="KW-0812">Transmembrane</keyword>
<feature type="transmembrane region" description="Helical" evidence="1">
    <location>
        <begin position="39"/>
        <end position="59"/>
    </location>
</feature>
<evidence type="ECO:0000256" key="1">
    <source>
        <dbReference type="SAM" id="Phobius"/>
    </source>
</evidence>
<keyword evidence="1" id="KW-1133">Transmembrane helix</keyword>
<protein>
    <submittedName>
        <fullName evidence="2">Uncharacterized protein</fullName>
    </submittedName>
</protein>
<accession>A0A8T1QYW2</accession>
<sequence>MIKGLIVCSLSLSLCCHDRAVSLISLCLLCRYCSKIYEMHVIIAGSNLFCFILFSPYGYPKNVS</sequence>
<dbReference type="Proteomes" id="UP000811609">
    <property type="component" value="Chromosome 3"/>
</dbReference>
<keyword evidence="3" id="KW-1185">Reference proteome</keyword>
<evidence type="ECO:0000313" key="3">
    <source>
        <dbReference type="Proteomes" id="UP000811609"/>
    </source>
</evidence>
<name>A0A8T1QYW2_CARIL</name>
<evidence type="ECO:0000313" key="2">
    <source>
        <dbReference type="EMBL" id="KAG6659429.1"/>
    </source>
</evidence>
<dbReference type="EMBL" id="CM031811">
    <property type="protein sequence ID" value="KAG6659429.1"/>
    <property type="molecule type" value="Genomic_DNA"/>
</dbReference>
<dbReference type="AlphaFoldDB" id="A0A8T1QYW2"/>
<keyword evidence="1" id="KW-0472">Membrane</keyword>
<organism evidence="2 3">
    <name type="scientific">Carya illinoinensis</name>
    <name type="common">Pecan</name>
    <dbReference type="NCBI Taxonomy" id="32201"/>
    <lineage>
        <taxon>Eukaryota</taxon>
        <taxon>Viridiplantae</taxon>
        <taxon>Streptophyta</taxon>
        <taxon>Embryophyta</taxon>
        <taxon>Tracheophyta</taxon>
        <taxon>Spermatophyta</taxon>
        <taxon>Magnoliopsida</taxon>
        <taxon>eudicotyledons</taxon>
        <taxon>Gunneridae</taxon>
        <taxon>Pentapetalae</taxon>
        <taxon>rosids</taxon>
        <taxon>fabids</taxon>
        <taxon>Fagales</taxon>
        <taxon>Juglandaceae</taxon>
        <taxon>Carya</taxon>
    </lineage>
</organism>
<gene>
    <name evidence="2" type="ORF">CIPAW_03G034200</name>
</gene>
<comment type="caution">
    <text evidence="2">The sequence shown here is derived from an EMBL/GenBank/DDBJ whole genome shotgun (WGS) entry which is preliminary data.</text>
</comment>